<keyword evidence="4" id="KW-1185">Reference proteome</keyword>
<dbReference type="OrthoDB" id="64915at2759"/>
<dbReference type="SUPFAM" id="SSF51735">
    <property type="entry name" value="NAD(P)-binding Rossmann-fold domains"/>
    <property type="match status" value="1"/>
</dbReference>
<protein>
    <submittedName>
        <fullName evidence="3">Uncharacterized protein</fullName>
    </submittedName>
</protein>
<dbReference type="InterPro" id="IPR055080">
    <property type="entry name" value="Gal80p-like_C"/>
</dbReference>
<comment type="caution">
    <text evidence="3">The sequence shown here is derived from an EMBL/GenBank/DDBJ whole genome shotgun (WGS) entry which is preliminary data.</text>
</comment>
<evidence type="ECO:0000259" key="1">
    <source>
        <dbReference type="Pfam" id="PF01408"/>
    </source>
</evidence>
<sequence>MNPIRVGIIGLSTGGGWAAMAHLPYLQKSTKYNITGVCNSSGKKGKEAIDQYGLKSAKAFDNIKSMCASQEIDLVVCAVAVFSHYELIKPVIEAGKDVYVEWPLCATAEQAEEIQQLAQDKGVRTIVGLQGCVSHVQTTLEDIILSNRIGTPLVTQIFGSACTGETGTRLVERYRYFKDRAIEGASGQVMLSIYVGHTFEPLTRLMGQPSQVSAQLMTTWPEVNIITPDNMILESGIEKTADDYVTLQGTLTSGVKYLYSMRGGDAFDEGEGLVWDIIGDKGQIRLTGSSIMLNLGAPDYKIRVKDYKSGHIEVAKLHDSLDLPLAAQNIGSLYEKFADGKVVPTFEDAVRRHHFLDAMFLSASKGGTQEKVTGH</sequence>
<dbReference type="PANTHER" id="PTHR43708">
    <property type="entry name" value="CONSERVED EXPRESSED OXIDOREDUCTASE (EUROFUNG)"/>
    <property type="match status" value="1"/>
</dbReference>
<dbReference type="STRING" id="254877.A0A1V6SC52"/>
<reference evidence="4" key="1">
    <citation type="journal article" date="2017" name="Nat. Microbiol.">
        <title>Global analysis of biosynthetic gene clusters reveals vast potential of secondary metabolite production in Penicillium species.</title>
        <authorList>
            <person name="Nielsen J.C."/>
            <person name="Grijseels S."/>
            <person name="Prigent S."/>
            <person name="Ji B."/>
            <person name="Dainat J."/>
            <person name="Nielsen K.F."/>
            <person name="Frisvad J.C."/>
            <person name="Workman M."/>
            <person name="Nielsen J."/>
        </authorList>
    </citation>
    <scope>NUCLEOTIDE SEQUENCE [LARGE SCALE GENOMIC DNA]</scope>
    <source>
        <strain evidence="4">IBT 14082</strain>
    </source>
</reference>
<dbReference type="Proteomes" id="UP000191342">
    <property type="component" value="Unassembled WGS sequence"/>
</dbReference>
<organism evidence="3 4">
    <name type="scientific">Penicillium flavigenum</name>
    <dbReference type="NCBI Taxonomy" id="254877"/>
    <lineage>
        <taxon>Eukaryota</taxon>
        <taxon>Fungi</taxon>
        <taxon>Dikarya</taxon>
        <taxon>Ascomycota</taxon>
        <taxon>Pezizomycotina</taxon>
        <taxon>Eurotiomycetes</taxon>
        <taxon>Eurotiomycetidae</taxon>
        <taxon>Eurotiales</taxon>
        <taxon>Aspergillaceae</taxon>
        <taxon>Penicillium</taxon>
    </lineage>
</organism>
<name>A0A1V6SC52_9EURO</name>
<dbReference type="Gene3D" id="3.30.360.10">
    <property type="entry name" value="Dihydrodipicolinate Reductase, domain 2"/>
    <property type="match status" value="1"/>
</dbReference>
<dbReference type="Pfam" id="PF22685">
    <property type="entry name" value="Gal80p_C-like"/>
    <property type="match status" value="1"/>
</dbReference>
<dbReference type="EMBL" id="MLQL01000079">
    <property type="protein sequence ID" value="OQE11183.1"/>
    <property type="molecule type" value="Genomic_DNA"/>
</dbReference>
<feature type="domain" description="Gfo/Idh/MocA-like oxidoreductase N-terminal" evidence="1">
    <location>
        <begin position="4"/>
        <end position="128"/>
    </location>
</feature>
<dbReference type="InterPro" id="IPR000683">
    <property type="entry name" value="Gfo/Idh/MocA-like_OxRdtase_N"/>
</dbReference>
<dbReference type="SUPFAM" id="SSF55347">
    <property type="entry name" value="Glyceraldehyde-3-phosphate dehydrogenase-like, C-terminal domain"/>
    <property type="match status" value="1"/>
</dbReference>
<dbReference type="GO" id="GO:0000166">
    <property type="term" value="F:nucleotide binding"/>
    <property type="evidence" value="ECO:0007669"/>
    <property type="project" value="InterPro"/>
</dbReference>
<gene>
    <name evidence="3" type="ORF">PENFLA_c079G10163</name>
</gene>
<dbReference type="InterPro" id="IPR051317">
    <property type="entry name" value="Gfo/Idh/MocA_oxidoreduct"/>
</dbReference>
<accession>A0A1V6SC52</accession>
<evidence type="ECO:0000313" key="3">
    <source>
        <dbReference type="EMBL" id="OQE11183.1"/>
    </source>
</evidence>
<dbReference type="PANTHER" id="PTHR43708:SF1">
    <property type="entry name" value="GALACTOSE_LACTOSE METABOLISM REGULATORY PROTEIN GAL80"/>
    <property type="match status" value="1"/>
</dbReference>
<dbReference type="AlphaFoldDB" id="A0A1V6SC52"/>
<evidence type="ECO:0000259" key="2">
    <source>
        <dbReference type="Pfam" id="PF22685"/>
    </source>
</evidence>
<evidence type="ECO:0000313" key="4">
    <source>
        <dbReference type="Proteomes" id="UP000191342"/>
    </source>
</evidence>
<dbReference type="Pfam" id="PF01408">
    <property type="entry name" value="GFO_IDH_MocA"/>
    <property type="match status" value="1"/>
</dbReference>
<feature type="domain" description="Gal80p-like C-terminal" evidence="2">
    <location>
        <begin position="141"/>
        <end position="288"/>
    </location>
</feature>
<dbReference type="InterPro" id="IPR036291">
    <property type="entry name" value="NAD(P)-bd_dom_sf"/>
</dbReference>
<dbReference type="Gene3D" id="3.40.50.720">
    <property type="entry name" value="NAD(P)-binding Rossmann-like Domain"/>
    <property type="match status" value="1"/>
</dbReference>
<proteinExistence type="predicted"/>